<protein>
    <recommendedName>
        <fullName evidence="4">FUSC family protein</fullName>
    </recommendedName>
</protein>
<dbReference type="EMBL" id="CP022375">
    <property type="protein sequence ID" value="AXH29669.1"/>
    <property type="molecule type" value="Genomic_DNA"/>
</dbReference>
<dbReference type="AlphaFoldDB" id="A0A345JQS3"/>
<keyword evidence="1" id="KW-1133">Transmembrane helix</keyword>
<reference evidence="2 3" key="1">
    <citation type="submission" date="2017-07" db="EMBL/GenBank/DDBJ databases">
        <title>Complete genome sequences and comparative analysis of the novel pathogen Francisella opportunistica.</title>
        <authorList>
            <person name="Dietrich E.A."/>
            <person name="Kingry L.C."/>
            <person name="Petersen J.M."/>
        </authorList>
    </citation>
    <scope>NUCLEOTIDE SEQUENCE [LARGE SCALE GENOMIC DNA]</scope>
    <source>
        <strain evidence="2 3">14-2155</strain>
    </source>
</reference>
<evidence type="ECO:0008006" key="4">
    <source>
        <dbReference type="Google" id="ProtNLM"/>
    </source>
</evidence>
<gene>
    <name evidence="2" type="ORF">CGC43_03290</name>
</gene>
<evidence type="ECO:0000256" key="1">
    <source>
        <dbReference type="SAM" id="Phobius"/>
    </source>
</evidence>
<dbReference type="RefSeq" id="WP_071628948.1">
    <property type="nucleotide sequence ID" value="NZ_CP022375.1"/>
</dbReference>
<organism evidence="2 3">
    <name type="scientific">Francisella opportunistica</name>
    <dbReference type="NCBI Taxonomy" id="2016517"/>
    <lineage>
        <taxon>Bacteria</taxon>
        <taxon>Pseudomonadati</taxon>
        <taxon>Pseudomonadota</taxon>
        <taxon>Gammaproteobacteria</taxon>
        <taxon>Thiotrichales</taxon>
        <taxon>Francisellaceae</taxon>
        <taxon>Francisella</taxon>
    </lineage>
</organism>
<evidence type="ECO:0000313" key="2">
    <source>
        <dbReference type="EMBL" id="AXH29669.1"/>
    </source>
</evidence>
<keyword evidence="3" id="KW-1185">Reference proteome</keyword>
<feature type="transmembrane region" description="Helical" evidence="1">
    <location>
        <begin position="94"/>
        <end position="112"/>
    </location>
</feature>
<feature type="transmembrane region" description="Helical" evidence="1">
    <location>
        <begin position="47"/>
        <end position="65"/>
    </location>
</feature>
<feature type="transmembrane region" description="Helical" evidence="1">
    <location>
        <begin position="119"/>
        <end position="139"/>
    </location>
</feature>
<dbReference type="Proteomes" id="UP000253862">
    <property type="component" value="Chromosome"/>
</dbReference>
<sequence>MLSFSEVYSKYIDQDPMKIFQDGAVKCAIILFSFLAITSFFNIDKNLIIMSILFIANLSGSILLGSIQSKHIAFAMYLISAIFVINLSPYVHNIFEKDFILIVIVVFIAFWVRRFGEAFTIFPIMVLVLTCICFIRFPLAQYNHLSFTFTAILIGLAFYILIIRNYKIMKSEDIEKIVREFMRLYIRNYLNTFDKAKSGKFTQTDIVSVSNLKYQNINSLKNHGLMFLRKSTQDGWRYLTHNLIVFNRLTSKFILSYKRLSSNYVLLGFEDNHEIKELSQDLERVFKETLFLMLHVQKKADLFKKKCDEIEHLKYKLEIGYIQKYQHDKQKRKLLFDCLLLLDDMFISLENIKEAYYDLF</sequence>
<feature type="transmembrane region" description="Helical" evidence="1">
    <location>
        <begin position="145"/>
        <end position="163"/>
    </location>
</feature>
<name>A0A345JQS3_9GAMM</name>
<feature type="transmembrane region" description="Helical" evidence="1">
    <location>
        <begin position="72"/>
        <end position="88"/>
    </location>
</feature>
<proteinExistence type="predicted"/>
<feature type="transmembrane region" description="Helical" evidence="1">
    <location>
        <begin position="23"/>
        <end position="41"/>
    </location>
</feature>
<evidence type="ECO:0000313" key="3">
    <source>
        <dbReference type="Proteomes" id="UP000253862"/>
    </source>
</evidence>
<accession>A0A345JQS3</accession>
<keyword evidence="1" id="KW-0472">Membrane</keyword>
<keyword evidence="1" id="KW-0812">Transmembrane</keyword>